<organism evidence="2 3">
    <name type="scientific">Iris pallida</name>
    <name type="common">Sweet iris</name>
    <dbReference type="NCBI Taxonomy" id="29817"/>
    <lineage>
        <taxon>Eukaryota</taxon>
        <taxon>Viridiplantae</taxon>
        <taxon>Streptophyta</taxon>
        <taxon>Embryophyta</taxon>
        <taxon>Tracheophyta</taxon>
        <taxon>Spermatophyta</taxon>
        <taxon>Magnoliopsida</taxon>
        <taxon>Liliopsida</taxon>
        <taxon>Asparagales</taxon>
        <taxon>Iridaceae</taxon>
        <taxon>Iridoideae</taxon>
        <taxon>Irideae</taxon>
        <taxon>Iris</taxon>
    </lineage>
</organism>
<dbReference type="EMBL" id="JANAVB010021600">
    <property type="protein sequence ID" value="KAJ6825566.1"/>
    <property type="molecule type" value="Genomic_DNA"/>
</dbReference>
<evidence type="ECO:0000313" key="2">
    <source>
        <dbReference type="EMBL" id="KAJ6825566.1"/>
    </source>
</evidence>
<proteinExistence type="predicted"/>
<protein>
    <submittedName>
        <fullName evidence="2">Zinc finger BED domain-containing protein RICESLEEPER 2</fullName>
    </submittedName>
</protein>
<evidence type="ECO:0000313" key="3">
    <source>
        <dbReference type="Proteomes" id="UP001140949"/>
    </source>
</evidence>
<name>A0AAX6GA06_IRIPA</name>
<accession>A0AAX6GA06</accession>
<reference evidence="2" key="2">
    <citation type="submission" date="2023-04" db="EMBL/GenBank/DDBJ databases">
        <authorList>
            <person name="Bruccoleri R.E."/>
            <person name="Oakeley E.J."/>
            <person name="Faust A.-M."/>
            <person name="Dessus-Babus S."/>
            <person name="Altorfer M."/>
            <person name="Burckhardt D."/>
            <person name="Oertli M."/>
            <person name="Naumann U."/>
            <person name="Petersen F."/>
            <person name="Wong J."/>
        </authorList>
    </citation>
    <scope>NUCLEOTIDE SEQUENCE</scope>
    <source>
        <strain evidence="2">GSM-AAB239-AS_SAM_17_03QT</strain>
        <tissue evidence="2">Leaf</tissue>
    </source>
</reference>
<evidence type="ECO:0000256" key="1">
    <source>
        <dbReference type="SAM" id="MobiDB-lite"/>
    </source>
</evidence>
<feature type="region of interest" description="Disordered" evidence="1">
    <location>
        <begin position="64"/>
        <end position="87"/>
    </location>
</feature>
<sequence length="130" mass="14656">MEAKFKKYWGDVPLLYCLSSIFDHRIKLDGVDTLLDDFGQNMNVDVSGIKVEVKATLDRLVIHYEDKAPTPRPTQGPSGSSSSGLVSKLTHAKRILQRKKQRQSSQPTQELSLYLSSYEEETILPLTSPF</sequence>
<gene>
    <name evidence="2" type="ORF">M6B38_376785</name>
</gene>
<keyword evidence="3" id="KW-1185">Reference proteome</keyword>
<dbReference type="AlphaFoldDB" id="A0AAX6GA06"/>
<reference evidence="2" key="1">
    <citation type="journal article" date="2023" name="GigaByte">
        <title>Genome assembly of the bearded iris, Iris pallida Lam.</title>
        <authorList>
            <person name="Bruccoleri R.E."/>
            <person name="Oakeley E.J."/>
            <person name="Faust A.M.E."/>
            <person name="Altorfer M."/>
            <person name="Dessus-Babus S."/>
            <person name="Burckhardt D."/>
            <person name="Oertli M."/>
            <person name="Naumann U."/>
            <person name="Petersen F."/>
            <person name="Wong J."/>
        </authorList>
    </citation>
    <scope>NUCLEOTIDE SEQUENCE</scope>
    <source>
        <strain evidence="2">GSM-AAB239-AS_SAM_17_03QT</strain>
    </source>
</reference>
<comment type="caution">
    <text evidence="2">The sequence shown here is derived from an EMBL/GenBank/DDBJ whole genome shotgun (WGS) entry which is preliminary data.</text>
</comment>
<dbReference type="Proteomes" id="UP001140949">
    <property type="component" value="Unassembled WGS sequence"/>
</dbReference>